<dbReference type="Proteomes" id="UP000789396">
    <property type="component" value="Unassembled WGS sequence"/>
</dbReference>
<sequence>MGLGKIGKTNDEICQISQNLVRGKKLFGNFNSLTEHLEILRQMKYEQFFGYQKTFHNYEKFLYKIMKFVKELSSLQGSLLDFMKATRIKEEYMNLKKEYEIQEKELNSIMLKMYNITRKNKENQTEDFIKIDEVVLYS</sequence>
<evidence type="ECO:0000313" key="2">
    <source>
        <dbReference type="EMBL" id="CAG8769982.1"/>
    </source>
</evidence>
<gene>
    <name evidence="2" type="ORF">RFULGI_LOCUS14987</name>
</gene>
<keyword evidence="3" id="KW-1185">Reference proteome</keyword>
<dbReference type="AlphaFoldDB" id="A0A9N9JA17"/>
<name>A0A9N9JA17_9GLOM</name>
<feature type="non-terminal residue" evidence="2">
    <location>
        <position position="138"/>
    </location>
</feature>
<comment type="caution">
    <text evidence="2">The sequence shown here is derived from an EMBL/GenBank/DDBJ whole genome shotgun (WGS) entry which is preliminary data.</text>
</comment>
<organism evidence="2 3">
    <name type="scientific">Racocetra fulgida</name>
    <dbReference type="NCBI Taxonomy" id="60492"/>
    <lineage>
        <taxon>Eukaryota</taxon>
        <taxon>Fungi</taxon>
        <taxon>Fungi incertae sedis</taxon>
        <taxon>Mucoromycota</taxon>
        <taxon>Glomeromycotina</taxon>
        <taxon>Glomeromycetes</taxon>
        <taxon>Diversisporales</taxon>
        <taxon>Gigasporaceae</taxon>
        <taxon>Racocetra</taxon>
    </lineage>
</organism>
<reference evidence="2" key="1">
    <citation type="submission" date="2021-06" db="EMBL/GenBank/DDBJ databases">
        <authorList>
            <person name="Kallberg Y."/>
            <person name="Tangrot J."/>
            <person name="Rosling A."/>
        </authorList>
    </citation>
    <scope>NUCLEOTIDE SEQUENCE</scope>
    <source>
        <strain evidence="2">IN212</strain>
    </source>
</reference>
<feature type="non-terminal residue" evidence="2">
    <location>
        <position position="1"/>
    </location>
</feature>
<keyword evidence="1" id="KW-0175">Coiled coil</keyword>
<protein>
    <submittedName>
        <fullName evidence="2">16234_t:CDS:1</fullName>
    </submittedName>
</protein>
<evidence type="ECO:0000256" key="1">
    <source>
        <dbReference type="SAM" id="Coils"/>
    </source>
</evidence>
<evidence type="ECO:0000313" key="3">
    <source>
        <dbReference type="Proteomes" id="UP000789396"/>
    </source>
</evidence>
<feature type="coiled-coil region" evidence="1">
    <location>
        <begin position="85"/>
        <end position="112"/>
    </location>
</feature>
<proteinExistence type="predicted"/>
<dbReference type="EMBL" id="CAJVPZ010045854">
    <property type="protein sequence ID" value="CAG8769982.1"/>
    <property type="molecule type" value="Genomic_DNA"/>
</dbReference>
<accession>A0A9N9JA17</accession>